<dbReference type="GO" id="GO:0005886">
    <property type="term" value="C:plasma membrane"/>
    <property type="evidence" value="ECO:0007669"/>
    <property type="project" value="TreeGrafter"/>
</dbReference>
<dbReference type="Gene3D" id="3.40.390.10">
    <property type="entry name" value="Collagenase (Catalytic Domain)"/>
    <property type="match status" value="2"/>
</dbReference>
<dbReference type="Pfam" id="PF01431">
    <property type="entry name" value="Peptidase_M13"/>
    <property type="match status" value="1"/>
</dbReference>
<sequence>MPPQTEGARAQAGPQPEPGPGASLASSAHVPVGSRPAAAKSSAVASFVSSGPKPAVQSSGSHGRETVPGSSLKGTTRDGDSAESGAFCTWRLWTRLRKKVGVLMASSDEGNTARIILSGALAAIVVTALVLLAVPWAFSGRDVKHNGTNKTVARSVCTTPDCTTHTVVLGMNRTRYVDPCNDFSLFVCSAWIQKLPGISNTLTGQVTMDWIQSLANLRAMTYTGDASGGESVYNRARQFMTLCLVKRPKSDEAGVQAFKDILSRGDLAFLSPQQYRTAPSYARLIENLAVLSGKWLVPLWFRLELLPFGASDNAPLCVLSPEPLVLAYRRLHMITSSSRELYRQYVEAFVHALYDNGSAVTADYLKFLRQDSILVEARVFNALNEAVLAKDWTAVHGRLLDLREFLPRLSGSDWAAALLKAFDGTLQGGRPITISPGDGIHAKSRVHLEAMNKVMAQHTALDLLHHTAWWFAQQIGSLTSNALFDAFVTRYGEFGRTVQVVACAFQIAVTYNVLLAAANYAAVSGSEADNITKSLDLIQSLALKKVALVSRLKNNVRDALVSELKRTGGIIWPTVTHTNAAGLQQVYGETVDNSRGFFGHWLSSRKELQNSLRTLHMRSVVGRIYRVDTTALALYNPALRAIQVSTAALDTPFYYRSGTAAMLFGGLGFLFARGMFQGLDVVTQITDSTAGHSPLAKTRLADAASCPDPNVDKGALFPYLPALEVAHAAYLEVSNGKDERLRGMEQYSEEQVFFLTMCHTLCEEDGRGSTWSPACNAVARNFAPFARAFKCGGGSAMHPARKCSFLNA</sequence>
<dbReference type="GO" id="GO:0004222">
    <property type="term" value="F:metalloendopeptidase activity"/>
    <property type="evidence" value="ECO:0007669"/>
    <property type="project" value="InterPro"/>
</dbReference>
<dbReference type="GO" id="GO:0016485">
    <property type="term" value="P:protein processing"/>
    <property type="evidence" value="ECO:0007669"/>
    <property type="project" value="TreeGrafter"/>
</dbReference>
<dbReference type="SUPFAM" id="SSF55486">
    <property type="entry name" value="Metalloproteases ('zincins'), catalytic domain"/>
    <property type="match status" value="1"/>
</dbReference>
<reference evidence="4 5" key="1">
    <citation type="journal article" date="2023" name="Arcadia Sci">
        <title>De novo assembly of a long-read Amblyomma americanum tick genome.</title>
        <authorList>
            <person name="Chou S."/>
            <person name="Poskanzer K.E."/>
            <person name="Rollins M."/>
            <person name="Thuy-Boun P.S."/>
        </authorList>
    </citation>
    <scope>NUCLEOTIDE SEQUENCE [LARGE SCALE GENOMIC DNA]</scope>
    <source>
        <strain evidence="4">F_SG_1</strain>
        <tissue evidence="4">Salivary glands</tissue>
    </source>
</reference>
<accession>A0AAQ4DHS1</accession>
<dbReference type="InterPro" id="IPR024079">
    <property type="entry name" value="MetalloPept_cat_dom_sf"/>
</dbReference>
<keyword evidence="5" id="KW-1185">Reference proteome</keyword>
<keyword evidence="2" id="KW-1133">Transmembrane helix</keyword>
<feature type="compositionally biased region" description="Low complexity" evidence="1">
    <location>
        <begin position="37"/>
        <end position="50"/>
    </location>
</feature>
<organism evidence="4 5">
    <name type="scientific">Amblyomma americanum</name>
    <name type="common">Lone star tick</name>
    <dbReference type="NCBI Taxonomy" id="6943"/>
    <lineage>
        <taxon>Eukaryota</taxon>
        <taxon>Metazoa</taxon>
        <taxon>Ecdysozoa</taxon>
        <taxon>Arthropoda</taxon>
        <taxon>Chelicerata</taxon>
        <taxon>Arachnida</taxon>
        <taxon>Acari</taxon>
        <taxon>Parasitiformes</taxon>
        <taxon>Ixodida</taxon>
        <taxon>Ixodoidea</taxon>
        <taxon>Ixodidae</taxon>
        <taxon>Amblyomminae</taxon>
        <taxon>Amblyomma</taxon>
    </lineage>
</organism>
<evidence type="ECO:0000313" key="4">
    <source>
        <dbReference type="EMBL" id="KAK8762011.1"/>
    </source>
</evidence>
<comment type="caution">
    <text evidence="4">The sequence shown here is derived from an EMBL/GenBank/DDBJ whole genome shotgun (WGS) entry which is preliminary data.</text>
</comment>
<evidence type="ECO:0000313" key="5">
    <source>
        <dbReference type="Proteomes" id="UP001321473"/>
    </source>
</evidence>
<feature type="region of interest" description="Disordered" evidence="1">
    <location>
        <begin position="1"/>
        <end position="82"/>
    </location>
</feature>
<evidence type="ECO:0000259" key="3">
    <source>
        <dbReference type="Pfam" id="PF01431"/>
    </source>
</evidence>
<gene>
    <name evidence="4" type="ORF">V5799_026728</name>
</gene>
<name>A0AAQ4DHS1_AMBAM</name>
<keyword evidence="2" id="KW-0812">Transmembrane</keyword>
<protein>
    <recommendedName>
        <fullName evidence="3">Peptidase M13 C-terminal domain-containing protein</fullName>
    </recommendedName>
</protein>
<dbReference type="PROSITE" id="PS51885">
    <property type="entry name" value="NEPRILYSIN"/>
    <property type="match status" value="1"/>
</dbReference>
<dbReference type="AlphaFoldDB" id="A0AAQ4DHS1"/>
<evidence type="ECO:0000256" key="1">
    <source>
        <dbReference type="SAM" id="MobiDB-lite"/>
    </source>
</evidence>
<dbReference type="InterPro" id="IPR000718">
    <property type="entry name" value="Peptidase_M13"/>
</dbReference>
<feature type="domain" description="Peptidase M13 C-terminal" evidence="3">
    <location>
        <begin position="722"/>
        <end position="804"/>
    </location>
</feature>
<keyword evidence="2" id="KW-0472">Membrane</keyword>
<evidence type="ECO:0000256" key="2">
    <source>
        <dbReference type="SAM" id="Phobius"/>
    </source>
</evidence>
<dbReference type="InterPro" id="IPR018497">
    <property type="entry name" value="Peptidase_M13_C"/>
</dbReference>
<proteinExistence type="predicted"/>
<dbReference type="Proteomes" id="UP001321473">
    <property type="component" value="Unassembled WGS sequence"/>
</dbReference>
<feature type="transmembrane region" description="Helical" evidence="2">
    <location>
        <begin position="115"/>
        <end position="138"/>
    </location>
</feature>
<dbReference type="EMBL" id="JARKHS020030567">
    <property type="protein sequence ID" value="KAK8762011.1"/>
    <property type="molecule type" value="Genomic_DNA"/>
</dbReference>
<dbReference type="PANTHER" id="PTHR11733">
    <property type="entry name" value="ZINC METALLOPROTEASE FAMILY M13 NEPRILYSIN-RELATED"/>
    <property type="match status" value="1"/>
</dbReference>
<dbReference type="PANTHER" id="PTHR11733:SF241">
    <property type="entry name" value="GH26575P-RELATED"/>
    <property type="match status" value="1"/>
</dbReference>